<dbReference type="GO" id="GO:0003677">
    <property type="term" value="F:DNA binding"/>
    <property type="evidence" value="ECO:0007669"/>
    <property type="project" value="UniProtKB-KW"/>
</dbReference>
<keyword evidence="1" id="KW-0732">Signal</keyword>
<evidence type="ECO:0000256" key="1">
    <source>
        <dbReference type="SAM" id="SignalP"/>
    </source>
</evidence>
<gene>
    <name evidence="2" type="ORF">ENV62_02475</name>
</gene>
<sequence length="128" mass="14137">MRKTAILIIFVFLVCVLAAGTARVMAQERITPLEAKDYVGKKVTVCGVVASAKFAAMSKGRPTFLNLDRPYPNQIFTVVIWGKDRDKFGTPPEQTYRGKKICVTGTVSIFRNTPQIVVSDPSQISIKD</sequence>
<name>A0A7C3WLL2_9BACT</name>
<keyword evidence="2" id="KW-0238">DNA-binding</keyword>
<proteinExistence type="predicted"/>
<evidence type="ECO:0000313" key="2">
    <source>
        <dbReference type="EMBL" id="HGB14092.1"/>
    </source>
</evidence>
<accession>A0A7C3WLL2</accession>
<dbReference type="EMBL" id="DTHB01000018">
    <property type="protein sequence ID" value="HGB14092.1"/>
    <property type="molecule type" value="Genomic_DNA"/>
</dbReference>
<protein>
    <submittedName>
        <fullName evidence="2">DNA-binding protein</fullName>
    </submittedName>
</protein>
<comment type="caution">
    <text evidence="2">The sequence shown here is derived from an EMBL/GenBank/DDBJ whole genome shotgun (WGS) entry which is preliminary data.</text>
</comment>
<dbReference type="AlphaFoldDB" id="A0A7C3WLL2"/>
<organism evidence="2">
    <name type="scientific">Desulfobacca acetoxidans</name>
    <dbReference type="NCBI Taxonomy" id="60893"/>
    <lineage>
        <taxon>Bacteria</taxon>
        <taxon>Pseudomonadati</taxon>
        <taxon>Thermodesulfobacteriota</taxon>
        <taxon>Desulfobaccia</taxon>
        <taxon>Desulfobaccales</taxon>
        <taxon>Desulfobaccaceae</taxon>
        <taxon>Desulfobacca</taxon>
    </lineage>
</organism>
<feature type="signal peptide" evidence="1">
    <location>
        <begin position="1"/>
        <end position="26"/>
    </location>
</feature>
<feature type="chain" id="PRO_5027739202" evidence="1">
    <location>
        <begin position="27"/>
        <end position="128"/>
    </location>
</feature>
<reference evidence="2" key="1">
    <citation type="journal article" date="2020" name="mSystems">
        <title>Genome- and Community-Level Interaction Insights into Carbon Utilization and Element Cycling Functions of Hydrothermarchaeota in Hydrothermal Sediment.</title>
        <authorList>
            <person name="Zhou Z."/>
            <person name="Liu Y."/>
            <person name="Xu W."/>
            <person name="Pan J."/>
            <person name="Luo Z.H."/>
            <person name="Li M."/>
        </authorList>
    </citation>
    <scope>NUCLEOTIDE SEQUENCE [LARGE SCALE GENOMIC DNA]</scope>
    <source>
        <strain evidence="2">SpSt-776</strain>
    </source>
</reference>